<organism evidence="1 2">
    <name type="scientific">Rhizobium phaseoli</name>
    <dbReference type="NCBI Taxonomy" id="396"/>
    <lineage>
        <taxon>Bacteria</taxon>
        <taxon>Pseudomonadati</taxon>
        <taxon>Pseudomonadota</taxon>
        <taxon>Alphaproteobacteria</taxon>
        <taxon>Hyphomicrobiales</taxon>
        <taxon>Rhizobiaceae</taxon>
        <taxon>Rhizobium/Agrobacterium group</taxon>
        <taxon>Rhizobium</taxon>
    </lineage>
</organism>
<dbReference type="AlphaFoldDB" id="A0A7K3UAM1"/>
<dbReference type="Pfam" id="PF13365">
    <property type="entry name" value="Trypsin_2"/>
    <property type="match status" value="1"/>
</dbReference>
<sequence length="399" mass="43039">MNMDLSIRDLIKSMEWKHSDKEGLIDLWMSAAIKAPPEQKGIPFFRAMVDAAELNDDFRAEMANPFKGGARDDARTLFVWAQGKGVNPANPKYTTLGSIMYPTLFSFGVEQARLTAALIVKYKLIVDPGERRLFTARFQVPVQVPVTGEDSAASDLAVGPDFSWSGSNDALQLQKLFHPDPLDWDVGFLTRAITASSGVCRIEINGAPGGTGFLISPDLVVTNYHVLGKTDAEIDATAPNVKLRFGALTNEAAQEDEGQLAALDAASPVLSRSPVEKHDFVVLRTDTSKCKGTKPVTLQKTAPAQDSNLSVIHHSGGQAMRLQFSPSGVSTVMEPQGKLQYASRTTGGSSGSPCFNDDFAVIAIHHAARSKLWGVAGEGILISALYEDEQVKQYLDGGE</sequence>
<name>A0A7K3UAM1_9HYPH</name>
<dbReference type="InterPro" id="IPR043504">
    <property type="entry name" value="Peptidase_S1_PA_chymotrypsin"/>
</dbReference>
<dbReference type="SUPFAM" id="SSF50494">
    <property type="entry name" value="Trypsin-like serine proteases"/>
    <property type="match status" value="1"/>
</dbReference>
<dbReference type="PANTHER" id="PTHR14389:SF3">
    <property type="entry name" value="PROTEIN FAM111A-LIKE"/>
    <property type="match status" value="1"/>
</dbReference>
<dbReference type="EMBL" id="WUFT01000002">
    <property type="protein sequence ID" value="NEJ69898.1"/>
    <property type="molecule type" value="Genomic_DNA"/>
</dbReference>
<accession>A0A7K3UAM1</accession>
<evidence type="ECO:0000313" key="1">
    <source>
        <dbReference type="EMBL" id="NEJ69898.1"/>
    </source>
</evidence>
<protein>
    <submittedName>
        <fullName evidence="1">Trypsin-like serine protease</fullName>
    </submittedName>
</protein>
<dbReference type="RefSeq" id="WP_164007161.1">
    <property type="nucleotide sequence ID" value="NZ_WUFT01000002.1"/>
</dbReference>
<dbReference type="GO" id="GO:0008233">
    <property type="term" value="F:peptidase activity"/>
    <property type="evidence" value="ECO:0007669"/>
    <property type="project" value="UniProtKB-KW"/>
</dbReference>
<dbReference type="PANTHER" id="PTHR14389">
    <property type="entry name" value="SI:CH1073-475A24.1"/>
    <property type="match status" value="1"/>
</dbReference>
<evidence type="ECO:0000313" key="2">
    <source>
        <dbReference type="Proteomes" id="UP000471753"/>
    </source>
</evidence>
<dbReference type="Gene3D" id="2.40.10.10">
    <property type="entry name" value="Trypsin-like serine proteases"/>
    <property type="match status" value="2"/>
</dbReference>
<keyword evidence="1" id="KW-0378">Hydrolase</keyword>
<gene>
    <name evidence="1" type="ORF">GR197_05010</name>
</gene>
<dbReference type="Proteomes" id="UP000471753">
    <property type="component" value="Unassembled WGS sequence"/>
</dbReference>
<proteinExistence type="predicted"/>
<dbReference type="GO" id="GO:0006508">
    <property type="term" value="P:proteolysis"/>
    <property type="evidence" value="ECO:0007669"/>
    <property type="project" value="UniProtKB-KW"/>
</dbReference>
<comment type="caution">
    <text evidence="1">The sequence shown here is derived from an EMBL/GenBank/DDBJ whole genome shotgun (WGS) entry which is preliminary data.</text>
</comment>
<keyword evidence="1" id="KW-0645">Protease</keyword>
<dbReference type="InterPro" id="IPR009003">
    <property type="entry name" value="Peptidase_S1_PA"/>
</dbReference>
<reference evidence="1 2" key="1">
    <citation type="submission" date="2019-12" db="EMBL/GenBank/DDBJ databases">
        <title>Rhizobium genotypes associated with high levels of biological nitrogen fixation by grain legumes in a temperate-maritime cropping system.</title>
        <authorList>
            <person name="Maluk M."/>
            <person name="Francesc Ferrando Molina F."/>
            <person name="Lopez Del Egido L."/>
            <person name="Lafos M."/>
            <person name="Langarica-Fuentes A."/>
            <person name="Gebre Yohannes G."/>
            <person name="Young M.W."/>
            <person name="Martin P."/>
            <person name="Gantlett R."/>
            <person name="Kenicer G."/>
            <person name="Hawes C."/>
            <person name="Begg G.S."/>
            <person name="Quilliam R.S."/>
            <person name="Squire G.R."/>
            <person name="Poole P.S."/>
            <person name="Young P.W."/>
            <person name="Iannetta P.M."/>
            <person name="James E.K."/>
        </authorList>
    </citation>
    <scope>NUCLEOTIDE SEQUENCE [LARGE SCALE GENOMIC DNA]</scope>
    <source>
        <strain evidence="1 2">JHI366</strain>
    </source>
</reference>